<accession>A0A1T4RTK9</accession>
<sequence>MRLNPHINSINGSCLLAGNGMVEEIEVEVQEMHVFCFRGKLQLFALLNSKVRFLVLNLISETDCMNKILKRLLLTLVVIFVLFSAFALASGKTYLFKAVWYNFARITDYKHFDNNTVSTGQPQPWSNAAGYNKTKYPDSLYTLLEELRTVGLLVVQNDSVVSERYWQGYNDSSLSGSFSMAKSITSLLIGVALKEGKIKSLEEPVGHYLPEFATGEKAKVRIVDLLTMSSGTDFDESYWNPLSVTAELYYGNDVNKTATGVKMVQAPGTLHRYKSGDTQLLGLLLEKATGQPLSVYASQKLWQPLGAEHPALWSVDHRDGHTKAYCCFNSNTRDFARIGQLMLNGGKWNGVPIIDSAYFAASVKPCGIKDEKGQNCDYYGYQWWLDPENPGIFYARGILGQYIIVVPEKNMVIVRLGEKTSKIRVHTVPQEVRALINSIARPA</sequence>
<keyword evidence="1" id="KW-0812">Transmembrane</keyword>
<proteinExistence type="predicted"/>
<keyword evidence="1" id="KW-0472">Membrane</keyword>
<name>A0A1T4RTK9_9BACT</name>
<dbReference type="Gene3D" id="3.40.710.10">
    <property type="entry name" value="DD-peptidase/beta-lactamase superfamily"/>
    <property type="match status" value="1"/>
</dbReference>
<dbReference type="InterPro" id="IPR050789">
    <property type="entry name" value="Diverse_Enzym_Activities"/>
</dbReference>
<dbReference type="Proteomes" id="UP000190888">
    <property type="component" value="Unassembled WGS sequence"/>
</dbReference>
<dbReference type="PANTHER" id="PTHR43283">
    <property type="entry name" value="BETA-LACTAMASE-RELATED"/>
    <property type="match status" value="1"/>
</dbReference>
<dbReference type="Pfam" id="PF00144">
    <property type="entry name" value="Beta-lactamase"/>
    <property type="match status" value="1"/>
</dbReference>
<evidence type="ECO:0000313" key="3">
    <source>
        <dbReference type="EMBL" id="SKA19309.1"/>
    </source>
</evidence>
<keyword evidence="1" id="KW-1133">Transmembrane helix</keyword>
<evidence type="ECO:0000256" key="1">
    <source>
        <dbReference type="SAM" id="Phobius"/>
    </source>
</evidence>
<protein>
    <submittedName>
        <fullName evidence="3">CubicO group peptidase, beta-lactamase class C family</fullName>
    </submittedName>
</protein>
<feature type="domain" description="Beta-lactamase-related" evidence="2">
    <location>
        <begin position="147"/>
        <end position="421"/>
    </location>
</feature>
<dbReference type="InterPro" id="IPR012338">
    <property type="entry name" value="Beta-lactam/transpept-like"/>
</dbReference>
<evidence type="ECO:0000259" key="2">
    <source>
        <dbReference type="Pfam" id="PF00144"/>
    </source>
</evidence>
<dbReference type="PANTHER" id="PTHR43283:SF7">
    <property type="entry name" value="BETA-LACTAMASE-RELATED DOMAIN-CONTAINING PROTEIN"/>
    <property type="match status" value="1"/>
</dbReference>
<reference evidence="3 4" key="1">
    <citation type="submission" date="2017-02" db="EMBL/GenBank/DDBJ databases">
        <authorList>
            <person name="Peterson S.W."/>
        </authorList>
    </citation>
    <scope>NUCLEOTIDE SEQUENCE [LARGE SCALE GENOMIC DNA]</scope>
    <source>
        <strain evidence="3 4">DSM 22335</strain>
    </source>
</reference>
<organism evidence="3 4">
    <name type="scientific">Sediminibacterium ginsengisoli</name>
    <dbReference type="NCBI Taxonomy" id="413434"/>
    <lineage>
        <taxon>Bacteria</taxon>
        <taxon>Pseudomonadati</taxon>
        <taxon>Bacteroidota</taxon>
        <taxon>Chitinophagia</taxon>
        <taxon>Chitinophagales</taxon>
        <taxon>Chitinophagaceae</taxon>
        <taxon>Sediminibacterium</taxon>
    </lineage>
</organism>
<dbReference type="SUPFAM" id="SSF56601">
    <property type="entry name" value="beta-lactamase/transpeptidase-like"/>
    <property type="match status" value="1"/>
</dbReference>
<dbReference type="EMBL" id="FUWH01000014">
    <property type="protein sequence ID" value="SKA19309.1"/>
    <property type="molecule type" value="Genomic_DNA"/>
</dbReference>
<dbReference type="STRING" id="413434.SAMN04488132_11482"/>
<feature type="transmembrane region" description="Helical" evidence="1">
    <location>
        <begin position="72"/>
        <end position="89"/>
    </location>
</feature>
<dbReference type="InterPro" id="IPR001466">
    <property type="entry name" value="Beta-lactam-related"/>
</dbReference>
<dbReference type="AlphaFoldDB" id="A0A1T4RTK9"/>
<keyword evidence="4" id="KW-1185">Reference proteome</keyword>
<gene>
    <name evidence="3" type="ORF">SAMN04488132_11482</name>
</gene>
<evidence type="ECO:0000313" key="4">
    <source>
        <dbReference type="Proteomes" id="UP000190888"/>
    </source>
</evidence>